<dbReference type="Gene3D" id="2.40.10.10">
    <property type="entry name" value="Trypsin-like serine proteases"/>
    <property type="match status" value="1"/>
</dbReference>
<sequence length="252" mass="27669">MGTYLCTGFLITSEGHLMTNAHCISSEEEALNTDYEFYGWTPGCEEANYQLKTRGDIYKATELLGYDNALDYAIVNINLDDATKAELGYMELHDLAYETDDGAFMNQIQGMAIYLAHHSLGKDMMFGLFSTHEEDLALETDANLESYSGRARGHVIGFYEALCTTKFAKSGYYEVGYYIDTEGGSSGCFVASADNHKVVGLNHCGCTGCACMNIAVPINHIYQHMCQDSTMCTVMNCCESTSVCHGNGKKAC</sequence>
<reference evidence="2" key="1">
    <citation type="submission" date="2021-01" db="EMBL/GenBank/DDBJ databases">
        <authorList>
            <person name="Corre E."/>
            <person name="Pelletier E."/>
            <person name="Niang G."/>
            <person name="Scheremetjew M."/>
            <person name="Finn R."/>
            <person name="Kale V."/>
            <person name="Holt S."/>
            <person name="Cochrane G."/>
            <person name="Meng A."/>
            <person name="Brown T."/>
            <person name="Cohen L."/>
        </authorList>
    </citation>
    <scope>NUCLEOTIDE SEQUENCE</scope>
    <source>
        <strain evidence="2">CCMP1661</strain>
    </source>
</reference>
<keyword evidence="1" id="KW-0843">Virulence</keyword>
<evidence type="ECO:0000313" key="2">
    <source>
        <dbReference type="EMBL" id="CAD9870612.1"/>
    </source>
</evidence>
<evidence type="ECO:0000256" key="1">
    <source>
        <dbReference type="ARBA" id="ARBA00023026"/>
    </source>
</evidence>
<gene>
    <name evidence="2" type="ORF">FJAP1339_LOCUS9732</name>
</gene>
<dbReference type="SUPFAM" id="SSF50494">
    <property type="entry name" value="Trypsin-like serine proteases"/>
    <property type="match status" value="1"/>
</dbReference>
<evidence type="ECO:0008006" key="3">
    <source>
        <dbReference type="Google" id="ProtNLM"/>
    </source>
</evidence>
<dbReference type="InterPro" id="IPR043504">
    <property type="entry name" value="Peptidase_S1_PA_chymotrypsin"/>
</dbReference>
<protein>
    <recommendedName>
        <fullName evidence="3">Serine protease</fullName>
    </recommendedName>
</protein>
<dbReference type="InterPro" id="IPR009003">
    <property type="entry name" value="Peptidase_S1_PA"/>
</dbReference>
<dbReference type="AlphaFoldDB" id="A0A7S2V3G8"/>
<dbReference type="Pfam" id="PF13365">
    <property type="entry name" value="Trypsin_2"/>
    <property type="match status" value="1"/>
</dbReference>
<organism evidence="2">
    <name type="scientific">Fibrocapsa japonica</name>
    <dbReference type="NCBI Taxonomy" id="94617"/>
    <lineage>
        <taxon>Eukaryota</taxon>
        <taxon>Sar</taxon>
        <taxon>Stramenopiles</taxon>
        <taxon>Ochrophyta</taxon>
        <taxon>Raphidophyceae</taxon>
        <taxon>Chattonellales</taxon>
        <taxon>Chattonellaceae</taxon>
        <taxon>Fibrocapsa</taxon>
    </lineage>
</organism>
<proteinExistence type="predicted"/>
<dbReference type="PANTHER" id="PTHR36234">
    <property type="entry name" value="LYSYL ENDOPEPTIDASE"/>
    <property type="match status" value="1"/>
</dbReference>
<dbReference type="EMBL" id="HBHR01019193">
    <property type="protein sequence ID" value="CAD9870612.1"/>
    <property type="molecule type" value="Transcribed_RNA"/>
</dbReference>
<accession>A0A7S2V3G8</accession>
<name>A0A7S2V3G8_9STRA</name>
<dbReference type="PANTHER" id="PTHR36234:SF5">
    <property type="entry name" value="LYSYL ENDOPEPTIDASE"/>
    <property type="match status" value="1"/>
</dbReference>